<protein>
    <submittedName>
        <fullName evidence="3">Fructosamine-3-kinase</fullName>
    </submittedName>
</protein>
<dbReference type="PANTHER" id="PTHR12149">
    <property type="entry name" value="FRUCTOSAMINE 3 KINASE-RELATED PROTEIN"/>
    <property type="match status" value="1"/>
</dbReference>
<dbReference type="EMBL" id="FOCT01000008">
    <property type="protein sequence ID" value="SEN87217.1"/>
    <property type="molecule type" value="Genomic_DNA"/>
</dbReference>
<proteinExistence type="inferred from homology"/>
<sequence>MQSWTEIAAQISHSTRTPFTIQTASPLGGGCINQAYRIEGNGQRFFVKLNNPECLSMFEAEAAGLQEIRNSRSLRAPAPICWSGNTSVAWLVLEYVEVRAGSGEGACALGEGLATMHRVSSGEFGWTCNNTIGATPQINAPSSNWIDFWRKHRLGYQLQLAKANGYSGRLQTQGERLMGELDRFFPDGQPAVSLLHGDLWSGNYNFDETGQPVIFDPAVYYGDRETDIAMTELFGGFPGSFYAAYRSAYPLDAGYATRKTLYNLYHILNHLNLFGRGYLSQAEQMMGRLLAEIR</sequence>
<dbReference type="GO" id="GO:0016301">
    <property type="term" value="F:kinase activity"/>
    <property type="evidence" value="ECO:0007669"/>
    <property type="project" value="UniProtKB-UniRule"/>
</dbReference>
<evidence type="ECO:0000313" key="4">
    <source>
        <dbReference type="Proteomes" id="UP000183898"/>
    </source>
</evidence>
<dbReference type="Gene3D" id="3.90.1200.10">
    <property type="match status" value="1"/>
</dbReference>
<dbReference type="RefSeq" id="WP_074746820.1">
    <property type="nucleotide sequence ID" value="NZ_FOCT01000008.1"/>
</dbReference>
<dbReference type="InterPro" id="IPR011009">
    <property type="entry name" value="Kinase-like_dom_sf"/>
</dbReference>
<dbReference type="Proteomes" id="UP000183898">
    <property type="component" value="Unassembled WGS sequence"/>
</dbReference>
<name>A0A1H8K3G7_9PROT</name>
<gene>
    <name evidence="3" type="ORF">SAMN05216404_1084</name>
</gene>
<dbReference type="AlphaFoldDB" id="A0A1H8K3G7"/>
<dbReference type="SUPFAM" id="SSF56112">
    <property type="entry name" value="Protein kinase-like (PK-like)"/>
    <property type="match status" value="1"/>
</dbReference>
<evidence type="ECO:0000256" key="1">
    <source>
        <dbReference type="ARBA" id="ARBA00009460"/>
    </source>
</evidence>
<dbReference type="InterPro" id="IPR016477">
    <property type="entry name" value="Fructo-/Ketosamine-3-kinase"/>
</dbReference>
<accession>A0A1H8K3G7</accession>
<dbReference type="PIRSF" id="PIRSF006221">
    <property type="entry name" value="Ketosamine-3-kinase"/>
    <property type="match status" value="1"/>
</dbReference>
<dbReference type="PANTHER" id="PTHR12149:SF8">
    <property type="entry name" value="PROTEIN-RIBULOSAMINE 3-KINASE"/>
    <property type="match status" value="1"/>
</dbReference>
<evidence type="ECO:0000313" key="3">
    <source>
        <dbReference type="EMBL" id="SEN87217.1"/>
    </source>
</evidence>
<dbReference type="Pfam" id="PF03881">
    <property type="entry name" value="Fructosamin_kin"/>
    <property type="match status" value="1"/>
</dbReference>
<evidence type="ECO:0000256" key="2">
    <source>
        <dbReference type="PIRNR" id="PIRNR006221"/>
    </source>
</evidence>
<keyword evidence="2" id="KW-0808">Transferase</keyword>
<dbReference type="Gene3D" id="3.30.200.20">
    <property type="entry name" value="Phosphorylase Kinase, domain 1"/>
    <property type="match status" value="1"/>
</dbReference>
<reference evidence="3 4" key="1">
    <citation type="submission" date="2016-10" db="EMBL/GenBank/DDBJ databases">
        <authorList>
            <person name="de Groot N.N."/>
        </authorList>
    </citation>
    <scope>NUCLEOTIDE SEQUENCE [LARGE SCALE GENOMIC DNA]</scope>
    <source>
        <strain evidence="3 4">Nl18</strain>
    </source>
</reference>
<keyword evidence="2 3" id="KW-0418">Kinase</keyword>
<comment type="similarity">
    <text evidence="1 2">Belongs to the fructosamine kinase family.</text>
</comment>
<organism evidence="3 4">
    <name type="scientific">Nitrosospira multiformis</name>
    <dbReference type="NCBI Taxonomy" id="1231"/>
    <lineage>
        <taxon>Bacteria</taxon>
        <taxon>Pseudomonadati</taxon>
        <taxon>Pseudomonadota</taxon>
        <taxon>Betaproteobacteria</taxon>
        <taxon>Nitrosomonadales</taxon>
        <taxon>Nitrosomonadaceae</taxon>
        <taxon>Nitrosospira</taxon>
    </lineage>
</organism>